<dbReference type="RefSeq" id="WP_183329198.1">
    <property type="nucleotide sequence ID" value="NZ_JACHHK010000010.1"/>
</dbReference>
<dbReference type="AlphaFoldDB" id="A0A7W8D0M2"/>
<evidence type="ECO:0000313" key="2">
    <source>
        <dbReference type="Proteomes" id="UP000539953"/>
    </source>
</evidence>
<gene>
    <name evidence="1" type="ORF">HNQ47_001951</name>
</gene>
<dbReference type="EMBL" id="JACHHK010000010">
    <property type="protein sequence ID" value="MBB5183903.1"/>
    <property type="molecule type" value="Genomic_DNA"/>
</dbReference>
<sequence length="107" mass="12513">MFEWYKYLPMQYENLIVGIDYTNDCFSALLFGSSLLGLIWTKKAIPGSREVQEFYFFLTLIWIFRACLADFLEPWPLEPIAWAAILQAIVCLSMYDGRLKHSVFQNA</sequence>
<dbReference type="Proteomes" id="UP000539953">
    <property type="component" value="Unassembled WGS sequence"/>
</dbReference>
<organism evidence="1 2">
    <name type="scientific">Catenisphaera adipataccumulans</name>
    <dbReference type="NCBI Taxonomy" id="700500"/>
    <lineage>
        <taxon>Bacteria</taxon>
        <taxon>Bacillati</taxon>
        <taxon>Bacillota</taxon>
        <taxon>Erysipelotrichia</taxon>
        <taxon>Erysipelotrichales</taxon>
        <taxon>Erysipelotrichaceae</taxon>
        <taxon>Catenisphaera</taxon>
    </lineage>
</organism>
<name>A0A7W8D0M2_9FIRM</name>
<proteinExistence type="predicted"/>
<evidence type="ECO:0000313" key="1">
    <source>
        <dbReference type="EMBL" id="MBB5183903.1"/>
    </source>
</evidence>
<protein>
    <submittedName>
        <fullName evidence="1">Uncharacterized protein</fullName>
    </submittedName>
</protein>
<accession>A0A7W8D0M2</accession>
<keyword evidence="2" id="KW-1185">Reference proteome</keyword>
<comment type="caution">
    <text evidence="1">The sequence shown here is derived from an EMBL/GenBank/DDBJ whole genome shotgun (WGS) entry which is preliminary data.</text>
</comment>
<reference evidence="1 2" key="1">
    <citation type="submission" date="2020-08" db="EMBL/GenBank/DDBJ databases">
        <title>Genomic Encyclopedia of Type Strains, Phase IV (KMG-IV): sequencing the most valuable type-strain genomes for metagenomic binning, comparative biology and taxonomic classification.</title>
        <authorList>
            <person name="Goeker M."/>
        </authorList>
    </citation>
    <scope>NUCLEOTIDE SEQUENCE [LARGE SCALE GENOMIC DNA]</scope>
    <source>
        <strain evidence="1 2">DSM 25799</strain>
    </source>
</reference>